<accession>A0A1R4IQG0</accession>
<evidence type="ECO:0000313" key="1">
    <source>
        <dbReference type="EMBL" id="SJN21988.1"/>
    </source>
</evidence>
<proteinExistence type="predicted"/>
<dbReference type="EMBL" id="FUKQ01000011">
    <property type="protein sequence ID" value="SJN21988.1"/>
    <property type="molecule type" value="Genomic_DNA"/>
</dbReference>
<evidence type="ECO:0000313" key="2">
    <source>
        <dbReference type="Proteomes" id="UP000188342"/>
    </source>
</evidence>
<dbReference type="AlphaFoldDB" id="A0A1R4IQG0"/>
<gene>
    <name evidence="1" type="ORF">FM114_03075</name>
</gene>
<name>A0A1R4IQG0_9ACTN</name>
<reference evidence="1 2" key="1">
    <citation type="submission" date="2017-02" db="EMBL/GenBank/DDBJ databases">
        <authorList>
            <person name="Peterson S.W."/>
        </authorList>
    </citation>
    <scope>NUCLEOTIDE SEQUENCE [LARGE SCALE GENOMIC DNA]</scope>
    <source>
        <strain evidence="1 2">LSP_Lj1</strain>
    </source>
</reference>
<sequence length="123" mass="13767">MHRYVEVTTRIASDPKSDMDQLQTVARESALRQWQYDISQFRAQKQHLTGMSTLALVKTRAGADAREWKLRYCLDVSGTDLVDANGKSVRGKGPKRVTSDMVVVQDGADGNWYVTEDKVTGTC</sequence>
<protein>
    <submittedName>
        <fullName evidence="1">Uncharacterized protein</fullName>
    </submittedName>
</protein>
<keyword evidence="2" id="KW-1185">Reference proteome</keyword>
<organism evidence="1 2">
    <name type="scientific">Luteococcus japonicus LSP_Lj1</name>
    <dbReference type="NCBI Taxonomy" id="1255658"/>
    <lineage>
        <taxon>Bacteria</taxon>
        <taxon>Bacillati</taxon>
        <taxon>Actinomycetota</taxon>
        <taxon>Actinomycetes</taxon>
        <taxon>Propionibacteriales</taxon>
        <taxon>Propionibacteriaceae</taxon>
        <taxon>Luteococcus</taxon>
    </lineage>
</organism>
<dbReference type="Proteomes" id="UP000188342">
    <property type="component" value="Unassembled WGS sequence"/>
</dbReference>